<proteinExistence type="inferred from homology"/>
<comment type="function">
    <text evidence="1 9 10">Transaldolase is important for the balance of metabolites in the pentose-phosphate pathway.</text>
</comment>
<dbReference type="NCBIfam" id="TIGR00874">
    <property type="entry name" value="talAB"/>
    <property type="match status" value="1"/>
</dbReference>
<dbReference type="GO" id="GO:0004801">
    <property type="term" value="F:transaldolase activity"/>
    <property type="evidence" value="ECO:0007669"/>
    <property type="project" value="UniProtKB-UniRule"/>
</dbReference>
<comment type="pathway">
    <text evidence="2 9 10">Carbohydrate degradation; pentose phosphate pathway; D-glyceraldehyde 3-phosphate and beta-D-fructose 6-phosphate from D-ribose 5-phosphate and D-xylulose 5-phosphate (non-oxidative stage): step 2/3.</text>
</comment>
<dbReference type="GO" id="GO:0005829">
    <property type="term" value="C:cytosol"/>
    <property type="evidence" value="ECO:0007669"/>
    <property type="project" value="TreeGrafter"/>
</dbReference>
<comment type="catalytic activity">
    <reaction evidence="8 9 10">
        <text>D-sedoheptulose 7-phosphate + D-glyceraldehyde 3-phosphate = D-erythrose 4-phosphate + beta-D-fructose 6-phosphate</text>
        <dbReference type="Rhea" id="RHEA:17053"/>
        <dbReference type="ChEBI" id="CHEBI:16897"/>
        <dbReference type="ChEBI" id="CHEBI:57483"/>
        <dbReference type="ChEBI" id="CHEBI:57634"/>
        <dbReference type="ChEBI" id="CHEBI:59776"/>
        <dbReference type="EC" id="2.2.1.2"/>
    </reaction>
</comment>
<evidence type="ECO:0000256" key="10">
    <source>
        <dbReference type="RuleBase" id="RU004155"/>
    </source>
</evidence>
<evidence type="ECO:0000256" key="6">
    <source>
        <dbReference type="ARBA" id="ARBA00023126"/>
    </source>
</evidence>
<evidence type="ECO:0000256" key="3">
    <source>
        <dbReference type="ARBA" id="ARBA00008012"/>
    </source>
</evidence>
<accession>A0AA37U0Z0</accession>
<keyword evidence="12" id="KW-1185">Reference proteome</keyword>
<evidence type="ECO:0000256" key="2">
    <source>
        <dbReference type="ARBA" id="ARBA00004857"/>
    </source>
</evidence>
<keyword evidence="6 9" id="KW-0570">Pentose shunt</keyword>
<dbReference type="InterPro" id="IPR004730">
    <property type="entry name" value="Transaldolase_1"/>
</dbReference>
<evidence type="ECO:0000256" key="9">
    <source>
        <dbReference type="HAMAP-Rule" id="MF_00492"/>
    </source>
</evidence>
<dbReference type="PROSITE" id="PS00958">
    <property type="entry name" value="TRANSALDOLASE_2"/>
    <property type="match status" value="1"/>
</dbReference>
<evidence type="ECO:0000256" key="7">
    <source>
        <dbReference type="ARBA" id="ARBA00023270"/>
    </source>
</evidence>
<organism evidence="11 12">
    <name type="scientific">Cypionkella aquatica</name>
    <dbReference type="NCBI Taxonomy" id="1756042"/>
    <lineage>
        <taxon>Bacteria</taxon>
        <taxon>Pseudomonadati</taxon>
        <taxon>Pseudomonadota</taxon>
        <taxon>Alphaproteobacteria</taxon>
        <taxon>Rhodobacterales</taxon>
        <taxon>Paracoccaceae</taxon>
        <taxon>Cypionkella</taxon>
    </lineage>
</organism>
<dbReference type="AlphaFoldDB" id="A0AA37U0Z0"/>
<dbReference type="HAMAP" id="MF_00492">
    <property type="entry name" value="Transaldolase_1"/>
    <property type="match status" value="1"/>
</dbReference>
<dbReference type="InterPro" id="IPR001585">
    <property type="entry name" value="TAL/FSA"/>
</dbReference>
<dbReference type="GO" id="GO:0005975">
    <property type="term" value="P:carbohydrate metabolic process"/>
    <property type="evidence" value="ECO:0007669"/>
    <property type="project" value="InterPro"/>
</dbReference>
<keyword evidence="5 9" id="KW-0808">Transferase</keyword>
<evidence type="ECO:0000256" key="4">
    <source>
        <dbReference type="ARBA" id="ARBA00013151"/>
    </source>
</evidence>
<keyword evidence="9" id="KW-0963">Cytoplasm</keyword>
<evidence type="ECO:0000256" key="8">
    <source>
        <dbReference type="ARBA" id="ARBA00048810"/>
    </source>
</evidence>
<dbReference type="PANTHER" id="PTHR10683">
    <property type="entry name" value="TRANSALDOLASE"/>
    <property type="match status" value="1"/>
</dbReference>
<evidence type="ECO:0000313" key="11">
    <source>
        <dbReference type="EMBL" id="GLS85750.1"/>
    </source>
</evidence>
<comment type="similarity">
    <text evidence="3 9 10">Belongs to the transaldolase family. Type 1 subfamily.</text>
</comment>
<comment type="subcellular location">
    <subcellularLocation>
        <location evidence="9">Cytoplasm</location>
    </subcellularLocation>
</comment>
<dbReference type="Pfam" id="PF00923">
    <property type="entry name" value="TAL_FSA"/>
    <property type="match status" value="1"/>
</dbReference>
<dbReference type="EC" id="2.2.1.2" evidence="4 9"/>
<protein>
    <recommendedName>
        <fullName evidence="4 9">Transaldolase</fullName>
        <ecNumber evidence="4 9">2.2.1.2</ecNumber>
    </recommendedName>
</protein>
<dbReference type="PANTHER" id="PTHR10683:SF18">
    <property type="entry name" value="TRANSALDOLASE"/>
    <property type="match status" value="1"/>
</dbReference>
<dbReference type="InterPro" id="IPR013785">
    <property type="entry name" value="Aldolase_TIM"/>
</dbReference>
<dbReference type="FunFam" id="3.20.20.70:FF:000131">
    <property type="entry name" value="Transaldolase"/>
    <property type="match status" value="1"/>
</dbReference>
<feature type="active site" description="Schiff-base intermediate with substrate" evidence="9">
    <location>
        <position position="135"/>
    </location>
</feature>
<dbReference type="EMBL" id="BSPP01000004">
    <property type="protein sequence ID" value="GLS85750.1"/>
    <property type="molecule type" value="Genomic_DNA"/>
</dbReference>
<evidence type="ECO:0000256" key="5">
    <source>
        <dbReference type="ARBA" id="ARBA00022679"/>
    </source>
</evidence>
<dbReference type="GO" id="GO:0006098">
    <property type="term" value="P:pentose-phosphate shunt"/>
    <property type="evidence" value="ECO:0007669"/>
    <property type="project" value="UniProtKB-UniRule"/>
</dbReference>
<sequence length="320" mass="34708">MGDEIQMSSKLDQLRSMTTVVADTGDIEAVRRLKPVDCTTNPSIVLKALESPDFAEAMTEAVAWGAKQSGDREQQIADRLAVSVGAALAGLVPGRVSTEVDADLSFDTEASIASARKMIQAYADRGIGRERILVKLAATWEGIRAAEVLQKDGIDCNLTLIFAKAQAIACADAGVFLISPFVGRITDWYSKAQNRTFTPDEDPGVQSVREIYNYYKAHGIKTVVMGASFRSTGQLEALAGCDRLTISPALLQQLGEAEGTLARKLSPESFTAEPKVKMDERAFRWAMNEDPMATEMLASGIRGFAKDLGKLRDIVRQKLA</sequence>
<comment type="caution">
    <text evidence="11">The sequence shown here is derived from an EMBL/GenBank/DDBJ whole genome shotgun (WGS) entry which is preliminary data.</text>
</comment>
<dbReference type="Proteomes" id="UP001157355">
    <property type="component" value="Unassembled WGS sequence"/>
</dbReference>
<dbReference type="SUPFAM" id="SSF51569">
    <property type="entry name" value="Aldolase"/>
    <property type="match status" value="1"/>
</dbReference>
<keyword evidence="7 9" id="KW-0704">Schiff base</keyword>
<dbReference type="CDD" id="cd00957">
    <property type="entry name" value="Transaldolase_TalAB"/>
    <property type="match status" value="1"/>
</dbReference>
<evidence type="ECO:0000256" key="1">
    <source>
        <dbReference type="ARBA" id="ARBA00003518"/>
    </source>
</evidence>
<dbReference type="InterPro" id="IPR018225">
    <property type="entry name" value="Transaldolase_AS"/>
</dbReference>
<reference evidence="11 12" key="1">
    <citation type="journal article" date="2014" name="Int. J. Syst. Evol. Microbiol.">
        <title>Complete genome sequence of Corynebacterium casei LMG S-19264T (=DSM 44701T), isolated from a smear-ripened cheese.</title>
        <authorList>
            <consortium name="US DOE Joint Genome Institute (JGI-PGF)"/>
            <person name="Walter F."/>
            <person name="Albersmeier A."/>
            <person name="Kalinowski J."/>
            <person name="Ruckert C."/>
        </authorList>
    </citation>
    <scope>NUCLEOTIDE SEQUENCE [LARGE SCALE GENOMIC DNA]</scope>
    <source>
        <strain evidence="11 12">NBRC 111766</strain>
    </source>
</reference>
<gene>
    <name evidence="9 11" type="primary">tal</name>
    <name evidence="11" type="ORF">GCM10010873_07240</name>
</gene>
<dbReference type="PROSITE" id="PS01054">
    <property type="entry name" value="TRANSALDOLASE_1"/>
    <property type="match status" value="1"/>
</dbReference>
<name>A0AA37U0Z0_9RHOB</name>
<evidence type="ECO:0000313" key="12">
    <source>
        <dbReference type="Proteomes" id="UP001157355"/>
    </source>
</evidence>
<dbReference type="Gene3D" id="3.20.20.70">
    <property type="entry name" value="Aldolase class I"/>
    <property type="match status" value="1"/>
</dbReference>